<evidence type="ECO:0000256" key="1">
    <source>
        <dbReference type="SAM" id="Phobius"/>
    </source>
</evidence>
<dbReference type="AlphaFoldDB" id="A0A8D8QV66"/>
<feature type="transmembrane region" description="Helical" evidence="1">
    <location>
        <begin position="29"/>
        <end position="47"/>
    </location>
</feature>
<sequence length="99" mass="11780">MKKLWHRWNQARSSFASGLHHCNIGTTGIYYQSFLFSPVNLVLGCITRRILKWRKFKEESAHSVEHEKHNFGFPWTWLKPFSQLYSINEVECYSIFGLI</sequence>
<dbReference type="EMBL" id="HBUF01103410">
    <property type="protein sequence ID" value="CAG6638656.1"/>
    <property type="molecule type" value="Transcribed_RNA"/>
</dbReference>
<proteinExistence type="predicted"/>
<organism evidence="2">
    <name type="scientific">Cacopsylla melanoneura</name>
    <dbReference type="NCBI Taxonomy" id="428564"/>
    <lineage>
        <taxon>Eukaryota</taxon>
        <taxon>Metazoa</taxon>
        <taxon>Ecdysozoa</taxon>
        <taxon>Arthropoda</taxon>
        <taxon>Hexapoda</taxon>
        <taxon>Insecta</taxon>
        <taxon>Pterygota</taxon>
        <taxon>Neoptera</taxon>
        <taxon>Paraneoptera</taxon>
        <taxon>Hemiptera</taxon>
        <taxon>Sternorrhyncha</taxon>
        <taxon>Psylloidea</taxon>
        <taxon>Psyllidae</taxon>
        <taxon>Psyllinae</taxon>
        <taxon>Cacopsylla</taxon>
    </lineage>
</organism>
<name>A0A8D8QV66_9HEMI</name>
<evidence type="ECO:0000313" key="2">
    <source>
        <dbReference type="EMBL" id="CAG6638656.1"/>
    </source>
</evidence>
<keyword evidence="1" id="KW-1133">Transmembrane helix</keyword>
<accession>A0A8D8QV66</accession>
<reference evidence="2" key="1">
    <citation type="submission" date="2021-05" db="EMBL/GenBank/DDBJ databases">
        <authorList>
            <person name="Alioto T."/>
            <person name="Alioto T."/>
            <person name="Gomez Garrido J."/>
        </authorList>
    </citation>
    <scope>NUCLEOTIDE SEQUENCE</scope>
</reference>
<protein>
    <submittedName>
        <fullName evidence="2">Uncharacterized protein</fullName>
    </submittedName>
</protein>
<keyword evidence="1" id="KW-0472">Membrane</keyword>
<keyword evidence="1" id="KW-0812">Transmembrane</keyword>